<name>A0ABT7JEZ5_9DEIO</name>
<dbReference type="RefSeq" id="WP_285521075.1">
    <property type="nucleotide sequence ID" value="NZ_JASNGB010000011.1"/>
</dbReference>
<dbReference type="EMBL" id="JASNGB010000011">
    <property type="protein sequence ID" value="MDL2343053.1"/>
    <property type="molecule type" value="Genomic_DNA"/>
</dbReference>
<accession>A0ABT7JEZ5</accession>
<dbReference type="Proteomes" id="UP001302059">
    <property type="component" value="Unassembled WGS sequence"/>
</dbReference>
<feature type="domain" description="2-oxoglutarate dehydrogenase E1 component N-terminal" evidence="1">
    <location>
        <begin position="7"/>
        <end position="44"/>
    </location>
</feature>
<evidence type="ECO:0000259" key="1">
    <source>
        <dbReference type="Pfam" id="PF16078"/>
    </source>
</evidence>
<organism evidence="2 3">
    <name type="scientific">Deinococcus rhizophilus</name>
    <dbReference type="NCBI Taxonomy" id="3049544"/>
    <lineage>
        <taxon>Bacteria</taxon>
        <taxon>Thermotogati</taxon>
        <taxon>Deinococcota</taxon>
        <taxon>Deinococci</taxon>
        <taxon>Deinococcales</taxon>
        <taxon>Deinococcaceae</taxon>
        <taxon>Deinococcus</taxon>
    </lineage>
</organism>
<evidence type="ECO:0000313" key="3">
    <source>
        <dbReference type="Proteomes" id="UP001302059"/>
    </source>
</evidence>
<dbReference type="InterPro" id="IPR032106">
    <property type="entry name" value="2-oxogl_dehyd_N"/>
</dbReference>
<comment type="caution">
    <text evidence="2">The sequence shown here is derived from an EMBL/GenBank/DDBJ whole genome shotgun (WGS) entry which is preliminary data.</text>
</comment>
<feature type="non-terminal residue" evidence="2">
    <location>
        <position position="75"/>
    </location>
</feature>
<sequence>MTQSQTIMSGANAAFIEGLYEAYLADPTSVDPAWRDYFDEVRGGARETAHSPVQAAFYQLGTQRRGGGGAALPAP</sequence>
<evidence type="ECO:0000313" key="2">
    <source>
        <dbReference type="EMBL" id="MDL2343053.1"/>
    </source>
</evidence>
<proteinExistence type="predicted"/>
<gene>
    <name evidence="2" type="ORF">QOL99_02700</name>
</gene>
<keyword evidence="3" id="KW-1185">Reference proteome</keyword>
<reference evidence="2 3" key="1">
    <citation type="submission" date="2023-05" db="EMBL/GenBank/DDBJ databases">
        <authorList>
            <person name="Gao F."/>
        </authorList>
    </citation>
    <scope>NUCLEOTIDE SEQUENCE [LARGE SCALE GENOMIC DNA]</scope>
    <source>
        <strain evidence="2 3">MIMF12</strain>
    </source>
</reference>
<protein>
    <recommendedName>
        <fullName evidence="1">2-oxoglutarate dehydrogenase E1 component N-terminal domain-containing protein</fullName>
    </recommendedName>
</protein>
<dbReference type="Pfam" id="PF16078">
    <property type="entry name" value="2-oxogl_dehyd_N"/>
    <property type="match status" value="1"/>
</dbReference>